<keyword evidence="3" id="KW-1185">Reference proteome</keyword>
<dbReference type="Pfam" id="PF02796">
    <property type="entry name" value="HTH_7"/>
    <property type="match status" value="1"/>
</dbReference>
<dbReference type="InterPro" id="IPR027417">
    <property type="entry name" value="P-loop_NTPase"/>
</dbReference>
<dbReference type="InterPro" id="IPR000792">
    <property type="entry name" value="Tscrpt_reg_LuxR_C"/>
</dbReference>
<dbReference type="GO" id="GO:0016887">
    <property type="term" value="F:ATP hydrolysis activity"/>
    <property type="evidence" value="ECO:0007669"/>
    <property type="project" value="InterPro"/>
</dbReference>
<sequence>MDTDTWLDIRARHAAGAAIKAIARERGVSRNTVRRALAADSPPSRGPAPVRAGALHDFTAEIAQVLAADPSLPAPEIARRIGWPHSLTALKERVRAVRARPAPAVTRPSDTGSRLSGELTSFVGRDQELTEILYAVERHRLVSLVGPGGVGKSRLAQRAAANAASVFPDGVRTIELASLHDPELAAQALLDGFGVSAGDSAGGSAMQALVEHLRHRSLLLVLDNTEHLLDPLAGILHPLLRAAPALRVLMTTRQTIGMAGEHVLPVAPLAVPESTPDSAAEALRYPAVRLFVDRADSVLSGFVLDATTLADIVELCRRLDGIPLAMELAAVRLRVLSLRQLLSRLADRFAVLTGGDRAGPARHRTLLATVTWSHELCTATERTLWSHATVFPGSFDLDALDAVCARDATLPAGVDPAELLDAVSGLTAKSILIREEDGQDGHVRFRMLETLREFGREYLDDADDRTLKARHLTYRLAVHDALADVWYGPDQASWVRRMKIEQADLRAALTHAMSHDGDPSAALRLLSAPWFQWAVSLSMTEHRRWLTRALAASPEPGPERADALVTAALVASLQGDQPAAATLVKEARSLADEVGDPRCVAFAVHTAGLTAFFSDDFATAAALFDDAEALYRAAGAGGDILVAALDVQIGLLGISRGDLEGARRRFADRLDRSIAVEETWIRSYTLDGLGFIALLSNDVDEARRLAREALTATSRFDDTIGLSLALDLTAWTAAADGRYERCAVLLGAASARWGSFGNQLYGSPDWQARRQGYEQQARDTLGEPIFDTAFRHGATMGAPDILGYALTDAPEPLHAADEYLTDREYEIAGHVARGMTNREIAEQLVLSHRTVEGHVSRVLTKLGFSRRAQLAAWMERTRA</sequence>
<organism evidence="2 3">
    <name type="scientific">Pseudonocardia endophytica</name>
    <dbReference type="NCBI Taxonomy" id="401976"/>
    <lineage>
        <taxon>Bacteria</taxon>
        <taxon>Bacillati</taxon>
        <taxon>Actinomycetota</taxon>
        <taxon>Actinomycetes</taxon>
        <taxon>Pseudonocardiales</taxon>
        <taxon>Pseudonocardiaceae</taxon>
        <taxon>Pseudonocardia</taxon>
    </lineage>
</organism>
<dbReference type="Gene3D" id="1.25.40.10">
    <property type="entry name" value="Tetratricopeptide repeat domain"/>
    <property type="match status" value="1"/>
</dbReference>
<dbReference type="CDD" id="cd06170">
    <property type="entry name" value="LuxR_C_like"/>
    <property type="match status" value="1"/>
</dbReference>
<dbReference type="SMART" id="SM00421">
    <property type="entry name" value="HTH_LUXR"/>
    <property type="match status" value="1"/>
</dbReference>
<dbReference type="PANTHER" id="PTHR47691:SF3">
    <property type="entry name" value="HTH-TYPE TRANSCRIPTIONAL REGULATOR RV0890C-RELATED"/>
    <property type="match status" value="1"/>
</dbReference>
<dbReference type="GO" id="GO:0006355">
    <property type="term" value="P:regulation of DNA-templated transcription"/>
    <property type="evidence" value="ECO:0007669"/>
    <property type="project" value="InterPro"/>
</dbReference>
<dbReference type="GO" id="GO:0000150">
    <property type="term" value="F:DNA strand exchange activity"/>
    <property type="evidence" value="ECO:0007669"/>
    <property type="project" value="InterPro"/>
</dbReference>
<comment type="caution">
    <text evidence="2">The sequence shown here is derived from an EMBL/GenBank/DDBJ whole genome shotgun (WGS) entry which is preliminary data.</text>
</comment>
<name>A0A4V2PJ22_PSEEN</name>
<dbReference type="EMBL" id="SMFZ01000001">
    <property type="protein sequence ID" value="TCK26856.1"/>
    <property type="molecule type" value="Genomic_DNA"/>
</dbReference>
<dbReference type="InterPro" id="IPR006120">
    <property type="entry name" value="Resolvase_HTH_dom"/>
</dbReference>
<feature type="domain" description="HTH luxR-type" evidence="1">
    <location>
        <begin position="813"/>
        <end position="878"/>
    </location>
</feature>
<dbReference type="SUPFAM" id="SSF46894">
    <property type="entry name" value="C-terminal effector domain of the bipartite response regulators"/>
    <property type="match status" value="1"/>
</dbReference>
<gene>
    <name evidence="2" type="ORF">EV378_2701</name>
</gene>
<dbReference type="InterPro" id="IPR003593">
    <property type="entry name" value="AAA+_ATPase"/>
</dbReference>
<dbReference type="InterPro" id="IPR049945">
    <property type="entry name" value="AAA_22"/>
</dbReference>
<dbReference type="InterPro" id="IPR036388">
    <property type="entry name" value="WH-like_DNA-bd_sf"/>
</dbReference>
<dbReference type="InterPro" id="IPR016032">
    <property type="entry name" value="Sig_transdc_resp-reg_C-effctor"/>
</dbReference>
<dbReference type="PROSITE" id="PS00622">
    <property type="entry name" value="HTH_LUXR_1"/>
    <property type="match status" value="1"/>
</dbReference>
<evidence type="ECO:0000313" key="2">
    <source>
        <dbReference type="EMBL" id="TCK26856.1"/>
    </source>
</evidence>
<dbReference type="RefSeq" id="WP_165922275.1">
    <property type="nucleotide sequence ID" value="NZ_SMFZ01000001.1"/>
</dbReference>
<dbReference type="Proteomes" id="UP000295560">
    <property type="component" value="Unassembled WGS sequence"/>
</dbReference>
<dbReference type="PRINTS" id="PR00038">
    <property type="entry name" value="HTHLUXR"/>
</dbReference>
<dbReference type="GO" id="GO:0003677">
    <property type="term" value="F:DNA binding"/>
    <property type="evidence" value="ECO:0007669"/>
    <property type="project" value="InterPro"/>
</dbReference>
<dbReference type="SMART" id="SM00382">
    <property type="entry name" value="AAA"/>
    <property type="match status" value="1"/>
</dbReference>
<dbReference type="PANTHER" id="PTHR47691">
    <property type="entry name" value="REGULATOR-RELATED"/>
    <property type="match status" value="1"/>
</dbReference>
<evidence type="ECO:0000259" key="1">
    <source>
        <dbReference type="PROSITE" id="PS50043"/>
    </source>
</evidence>
<dbReference type="Gene3D" id="3.40.50.300">
    <property type="entry name" value="P-loop containing nucleotide triphosphate hydrolases"/>
    <property type="match status" value="1"/>
</dbReference>
<evidence type="ECO:0000313" key="3">
    <source>
        <dbReference type="Proteomes" id="UP000295560"/>
    </source>
</evidence>
<dbReference type="Pfam" id="PF00196">
    <property type="entry name" value="GerE"/>
    <property type="match status" value="1"/>
</dbReference>
<dbReference type="SUPFAM" id="SSF48452">
    <property type="entry name" value="TPR-like"/>
    <property type="match status" value="1"/>
</dbReference>
<proteinExistence type="predicted"/>
<reference evidence="2 3" key="1">
    <citation type="submission" date="2019-03" db="EMBL/GenBank/DDBJ databases">
        <title>Sequencing the genomes of 1000 actinobacteria strains.</title>
        <authorList>
            <person name="Klenk H.-P."/>
        </authorList>
    </citation>
    <scope>NUCLEOTIDE SEQUENCE [LARGE SCALE GENOMIC DNA]</scope>
    <source>
        <strain evidence="2 3">DSM 44969</strain>
    </source>
</reference>
<dbReference type="InterPro" id="IPR011990">
    <property type="entry name" value="TPR-like_helical_dom_sf"/>
</dbReference>
<accession>A0A4V2PJ22</accession>
<protein>
    <submittedName>
        <fullName evidence="2">Putative ATPase</fullName>
    </submittedName>
</protein>
<dbReference type="PROSITE" id="PS50043">
    <property type="entry name" value="HTH_LUXR_2"/>
    <property type="match status" value="1"/>
</dbReference>
<dbReference type="SUPFAM" id="SSF52540">
    <property type="entry name" value="P-loop containing nucleoside triphosphate hydrolases"/>
    <property type="match status" value="1"/>
</dbReference>
<dbReference type="Gene3D" id="1.10.10.10">
    <property type="entry name" value="Winged helix-like DNA-binding domain superfamily/Winged helix DNA-binding domain"/>
    <property type="match status" value="1"/>
</dbReference>
<dbReference type="Pfam" id="PF13401">
    <property type="entry name" value="AAA_22"/>
    <property type="match status" value="1"/>
</dbReference>
<dbReference type="AlphaFoldDB" id="A0A4V2PJ22"/>
<dbReference type="PRINTS" id="PR00364">
    <property type="entry name" value="DISEASERSIST"/>
</dbReference>